<name>A0A917NA50_9GAMM</name>
<dbReference type="AlphaFoldDB" id="A0A917NA50"/>
<feature type="domain" description="Methyltransferase type 11" evidence="1">
    <location>
        <begin position="43"/>
        <end position="93"/>
    </location>
</feature>
<dbReference type="SUPFAM" id="SSF53335">
    <property type="entry name" value="S-adenosyl-L-methionine-dependent methyltransferases"/>
    <property type="match status" value="1"/>
</dbReference>
<dbReference type="EMBL" id="BMOB01000003">
    <property type="protein sequence ID" value="GGI82068.1"/>
    <property type="molecule type" value="Genomic_DNA"/>
</dbReference>
<accession>A0A917NA50</accession>
<dbReference type="RefSeq" id="WP_131776231.1">
    <property type="nucleotide sequence ID" value="NZ_BMOB01000003.1"/>
</dbReference>
<dbReference type="CDD" id="cd02440">
    <property type="entry name" value="AdoMet_MTases"/>
    <property type="match status" value="1"/>
</dbReference>
<dbReference type="Pfam" id="PF08241">
    <property type="entry name" value="Methyltransf_11"/>
    <property type="match status" value="1"/>
</dbReference>
<dbReference type="Proteomes" id="UP000630149">
    <property type="component" value="Unassembled WGS sequence"/>
</dbReference>
<gene>
    <name evidence="2" type="ORF">GCM10007966_08320</name>
</gene>
<dbReference type="Gene3D" id="3.40.50.150">
    <property type="entry name" value="Vaccinia Virus protein VP39"/>
    <property type="match status" value="1"/>
</dbReference>
<protein>
    <recommendedName>
        <fullName evidence="1">Methyltransferase type 11 domain-containing protein</fullName>
    </recommendedName>
</protein>
<keyword evidence="3" id="KW-1185">Reference proteome</keyword>
<evidence type="ECO:0000313" key="2">
    <source>
        <dbReference type="EMBL" id="GGI82068.1"/>
    </source>
</evidence>
<proteinExistence type="predicted"/>
<dbReference type="InterPro" id="IPR029063">
    <property type="entry name" value="SAM-dependent_MTases_sf"/>
</dbReference>
<dbReference type="InterPro" id="IPR013216">
    <property type="entry name" value="Methyltransf_11"/>
</dbReference>
<dbReference type="GO" id="GO:0008757">
    <property type="term" value="F:S-adenosylmethionine-dependent methyltransferase activity"/>
    <property type="evidence" value="ECO:0007669"/>
    <property type="project" value="InterPro"/>
</dbReference>
<dbReference type="OrthoDB" id="9815644at2"/>
<evidence type="ECO:0000259" key="1">
    <source>
        <dbReference type="Pfam" id="PF08241"/>
    </source>
</evidence>
<organism evidence="2 3">
    <name type="scientific">Legionella impletisoli</name>
    <dbReference type="NCBI Taxonomy" id="343510"/>
    <lineage>
        <taxon>Bacteria</taxon>
        <taxon>Pseudomonadati</taxon>
        <taxon>Pseudomonadota</taxon>
        <taxon>Gammaproteobacteria</taxon>
        <taxon>Legionellales</taxon>
        <taxon>Legionellaceae</taxon>
        <taxon>Legionella</taxon>
    </lineage>
</organism>
<sequence>MNKQSAKLDAYDGFLGINLACGGKLCNARGWINADHNPSNKSVQRIDLRKRIPYQDNTFDVVYHSQFIEHLPYEKGLEFLKECFRILKPNGVIRVVTPDLQNQTKEYLENLQALLANPRDEVISEKYYWIRLEMLDQLTRHTPGGEMIKFLNSPSVKLHDYLRERLGRSAEMMLGAQPINEVNKLKRNLKLYKGKTRRTISRLIPRAFSVGKFRLSGETHLCIYDRFLLSKALCYSGFSDITHVSANESRIPNWEKTLLDSDINGSPDCQKSLFMEATKQ</sequence>
<reference evidence="2" key="2">
    <citation type="submission" date="2020-09" db="EMBL/GenBank/DDBJ databases">
        <authorList>
            <person name="Sun Q."/>
            <person name="Ohkuma M."/>
        </authorList>
    </citation>
    <scope>NUCLEOTIDE SEQUENCE</scope>
    <source>
        <strain evidence="2">JCM 13919</strain>
    </source>
</reference>
<comment type="caution">
    <text evidence="2">The sequence shown here is derived from an EMBL/GenBank/DDBJ whole genome shotgun (WGS) entry which is preliminary data.</text>
</comment>
<reference evidence="2" key="1">
    <citation type="journal article" date="2014" name="Int. J. Syst. Evol. Microbiol.">
        <title>Complete genome sequence of Corynebacterium casei LMG S-19264T (=DSM 44701T), isolated from a smear-ripened cheese.</title>
        <authorList>
            <consortium name="US DOE Joint Genome Institute (JGI-PGF)"/>
            <person name="Walter F."/>
            <person name="Albersmeier A."/>
            <person name="Kalinowski J."/>
            <person name="Ruckert C."/>
        </authorList>
    </citation>
    <scope>NUCLEOTIDE SEQUENCE</scope>
    <source>
        <strain evidence="2">JCM 13919</strain>
    </source>
</reference>
<evidence type="ECO:0000313" key="3">
    <source>
        <dbReference type="Proteomes" id="UP000630149"/>
    </source>
</evidence>